<keyword evidence="3" id="KW-1185">Reference proteome</keyword>
<accession>A0A194WVI9</accession>
<proteinExistence type="predicted"/>
<dbReference type="KEGG" id="psco:LY89DRAFT_229739"/>
<keyword evidence="1" id="KW-0732">Signal</keyword>
<dbReference type="GeneID" id="28815753"/>
<dbReference type="RefSeq" id="XP_018066039.1">
    <property type="nucleotide sequence ID" value="XM_018206027.1"/>
</dbReference>
<feature type="chain" id="PRO_5008267504" evidence="1">
    <location>
        <begin position="20"/>
        <end position="427"/>
    </location>
</feature>
<dbReference type="EMBL" id="KQ947426">
    <property type="protein sequence ID" value="KUJ11684.1"/>
    <property type="molecule type" value="Genomic_DNA"/>
</dbReference>
<evidence type="ECO:0000313" key="3">
    <source>
        <dbReference type="Proteomes" id="UP000070700"/>
    </source>
</evidence>
<sequence length="427" mass="45420">MLPQSLWLLVLSYLSSIEARSSPQLRGVAFSNGTFTNASLSVVSSSIGSVSSAVPISTQTATATSISTSDTGKSTNSSIASQISASKILKSSAPTESPKTTRTLRNETVQTHAPCCFVIQDTISEEWWQRTSYISATNLVNLTSYTTYITERPGITATRVETNVYLTNASFAFTFLVGKDPISNLINSAPTPVEATQVLNATQIVTGGITMQSPSAFYVYNTVKIITAAPVTDARGHVYCATASTGAHGDVFRHINSNAEAYFGGLGIVGQSYAPISTSVTTETDTYTELYPITSVVTETNTWSEVFVSTQYTNSAGSVVVETSTPTGVVISLVTPFIYAPKRGTTTPGPFAHCIQDADTEAYGYVPKTLIDFLASDPQYSSQYPGLESCYGGGPSIIQAPMCYVPFETTTFQTAGGDITSATTIYW</sequence>
<organism evidence="2 3">
    <name type="scientific">Mollisia scopiformis</name>
    <name type="common">Conifer needle endophyte fungus</name>
    <name type="synonym">Phialocephala scopiformis</name>
    <dbReference type="NCBI Taxonomy" id="149040"/>
    <lineage>
        <taxon>Eukaryota</taxon>
        <taxon>Fungi</taxon>
        <taxon>Dikarya</taxon>
        <taxon>Ascomycota</taxon>
        <taxon>Pezizomycotina</taxon>
        <taxon>Leotiomycetes</taxon>
        <taxon>Helotiales</taxon>
        <taxon>Mollisiaceae</taxon>
        <taxon>Mollisia</taxon>
    </lineage>
</organism>
<name>A0A194WVI9_MOLSC</name>
<protein>
    <submittedName>
        <fullName evidence="2">Uncharacterized protein</fullName>
    </submittedName>
</protein>
<dbReference type="OrthoDB" id="5327321at2759"/>
<dbReference type="AlphaFoldDB" id="A0A194WVI9"/>
<evidence type="ECO:0000313" key="2">
    <source>
        <dbReference type="EMBL" id="KUJ11684.1"/>
    </source>
</evidence>
<gene>
    <name evidence="2" type="ORF">LY89DRAFT_229739</name>
</gene>
<dbReference type="Proteomes" id="UP000070700">
    <property type="component" value="Unassembled WGS sequence"/>
</dbReference>
<reference evidence="2 3" key="1">
    <citation type="submission" date="2015-10" db="EMBL/GenBank/DDBJ databases">
        <title>Full genome of DAOMC 229536 Phialocephala scopiformis, a fungal endophyte of spruce producing the potent anti-insectan compound rugulosin.</title>
        <authorList>
            <consortium name="DOE Joint Genome Institute"/>
            <person name="Walker A.K."/>
            <person name="Frasz S.L."/>
            <person name="Seifert K.A."/>
            <person name="Miller J.D."/>
            <person name="Mondo S.J."/>
            <person name="Labutti K."/>
            <person name="Lipzen A."/>
            <person name="Dockter R."/>
            <person name="Kennedy M."/>
            <person name="Grigoriev I.V."/>
            <person name="Spatafora J.W."/>
        </authorList>
    </citation>
    <scope>NUCLEOTIDE SEQUENCE [LARGE SCALE GENOMIC DNA]</scope>
    <source>
        <strain evidence="2 3">CBS 120377</strain>
    </source>
</reference>
<dbReference type="InParanoid" id="A0A194WVI9"/>
<evidence type="ECO:0000256" key="1">
    <source>
        <dbReference type="SAM" id="SignalP"/>
    </source>
</evidence>
<feature type="signal peptide" evidence="1">
    <location>
        <begin position="1"/>
        <end position="19"/>
    </location>
</feature>